<dbReference type="PANTHER" id="PTHR21621">
    <property type="entry name" value="RIBOSOMAL PROTEIN S6 MODIFICATION PROTEIN"/>
    <property type="match status" value="1"/>
</dbReference>
<dbReference type="GO" id="GO:0043774">
    <property type="term" value="F:coenzyme F420-2 alpha-glutamyl ligase activity"/>
    <property type="evidence" value="ECO:0007669"/>
    <property type="project" value="TreeGrafter"/>
</dbReference>
<reference evidence="4 5" key="1">
    <citation type="journal article" date="2013" name="Curr. Biol.">
        <title>The Genome of the Foraminiferan Reticulomyxa filosa.</title>
        <authorList>
            <person name="Glockner G."/>
            <person name="Hulsmann N."/>
            <person name="Schleicher M."/>
            <person name="Noegel A.A."/>
            <person name="Eichinger L."/>
            <person name="Gallinger C."/>
            <person name="Pawlowski J."/>
            <person name="Sierra R."/>
            <person name="Euteneuer U."/>
            <person name="Pillet L."/>
            <person name="Moustafa A."/>
            <person name="Platzer M."/>
            <person name="Groth M."/>
            <person name="Szafranski K."/>
            <person name="Schliwa M."/>
        </authorList>
    </citation>
    <scope>NUCLEOTIDE SEQUENCE [LARGE SCALE GENOMIC DNA]</scope>
</reference>
<evidence type="ECO:0000313" key="5">
    <source>
        <dbReference type="Proteomes" id="UP000023152"/>
    </source>
</evidence>
<evidence type="ECO:0000256" key="1">
    <source>
        <dbReference type="ARBA" id="ARBA00001946"/>
    </source>
</evidence>
<feature type="compositionally biased region" description="Polar residues" evidence="2">
    <location>
        <begin position="1"/>
        <end position="11"/>
    </location>
</feature>
<proteinExistence type="predicted"/>
<dbReference type="Pfam" id="PF18030">
    <property type="entry name" value="Rimk_N"/>
    <property type="match status" value="1"/>
</dbReference>
<comment type="cofactor">
    <cofactor evidence="1">
        <name>Mg(2+)</name>
        <dbReference type="ChEBI" id="CHEBI:18420"/>
    </cofactor>
</comment>
<feature type="region of interest" description="Disordered" evidence="2">
    <location>
        <begin position="1"/>
        <end position="41"/>
    </location>
</feature>
<name>X6LBB6_RETFI</name>
<accession>X6LBB6</accession>
<dbReference type="InterPro" id="IPR041107">
    <property type="entry name" value="Rimk_N"/>
</dbReference>
<dbReference type="OrthoDB" id="10254977at2759"/>
<gene>
    <name evidence="4" type="ORF">RFI_38664</name>
</gene>
<dbReference type="EMBL" id="ASPP01045697">
    <property type="protein sequence ID" value="ETN98823.1"/>
    <property type="molecule type" value="Genomic_DNA"/>
</dbReference>
<evidence type="ECO:0000313" key="4">
    <source>
        <dbReference type="EMBL" id="ETN98823.1"/>
    </source>
</evidence>
<dbReference type="Gene3D" id="3.40.50.20">
    <property type="match status" value="1"/>
</dbReference>
<dbReference type="AlphaFoldDB" id="X6LBB6"/>
<dbReference type="Proteomes" id="UP000023152">
    <property type="component" value="Unassembled WGS sequence"/>
</dbReference>
<sequence>MKSQEENSSQIPDDLCSVRSDRTEENVAQVSQERVKEEKTGRGKFKPMGWIIIQKKSIGEPIVPSYSTGRLIDVFTKAGFEMELVSASNVDVYLTDDDRKSVLVDGKVRRLPTFVLARTGAKTDFYTLAVYRHLEKLDVPVINSSQSIEDVKDKLFSLQILAQNNIAVPKTILLK</sequence>
<dbReference type="PANTHER" id="PTHR21621:SF2">
    <property type="entry name" value="COENZYME GAMMA-F420-2:ALPHA-L-GLUTAMATE LIGASE"/>
    <property type="match status" value="1"/>
</dbReference>
<protein>
    <submittedName>
        <fullName evidence="4">Ribosomal protein S6 modification protein</fullName>
    </submittedName>
</protein>
<evidence type="ECO:0000256" key="2">
    <source>
        <dbReference type="SAM" id="MobiDB-lite"/>
    </source>
</evidence>
<keyword evidence="5" id="KW-1185">Reference proteome</keyword>
<evidence type="ECO:0000259" key="3">
    <source>
        <dbReference type="Pfam" id="PF18030"/>
    </source>
</evidence>
<dbReference type="GO" id="GO:0005737">
    <property type="term" value="C:cytoplasm"/>
    <property type="evidence" value="ECO:0007669"/>
    <property type="project" value="TreeGrafter"/>
</dbReference>
<comment type="caution">
    <text evidence="4">The sequence shown here is derived from an EMBL/GenBank/DDBJ whole genome shotgun (WGS) entry which is preliminary data.</text>
</comment>
<feature type="domain" description="RimK preATP-grasp" evidence="3">
    <location>
        <begin position="65"/>
        <end position="148"/>
    </location>
</feature>
<feature type="non-terminal residue" evidence="4">
    <location>
        <position position="175"/>
    </location>
</feature>
<organism evidence="4 5">
    <name type="scientific">Reticulomyxa filosa</name>
    <dbReference type="NCBI Taxonomy" id="46433"/>
    <lineage>
        <taxon>Eukaryota</taxon>
        <taxon>Sar</taxon>
        <taxon>Rhizaria</taxon>
        <taxon>Retaria</taxon>
        <taxon>Foraminifera</taxon>
        <taxon>Monothalamids</taxon>
        <taxon>Reticulomyxidae</taxon>
        <taxon>Reticulomyxa</taxon>
    </lineage>
</organism>